<reference evidence="2 3" key="1">
    <citation type="journal article" date="2012" name="J. Bacteriol.">
        <title>Genome Sequence of "Candidatus Mycoplasma haemolamae" Strain Purdue, a Red Blood Cell Pathogen of Alpacas (Vicugna pacos) and Llamas (Lama glama).</title>
        <authorList>
            <person name="Guimaraes A.M."/>
            <person name="Toth B."/>
            <person name="Santos A.P."/>
            <person name="do Nascimento N.C."/>
            <person name="Kritchevsky J.E."/>
            <person name="Messick J.B."/>
        </authorList>
    </citation>
    <scope>NUCLEOTIDE SEQUENCE [LARGE SCALE GENOMIC DNA]</scope>
    <source>
        <strain evidence="2 3">Purdue</strain>
    </source>
</reference>
<organism evidence="2 3">
    <name type="scientific">Mycoplasma haematolamae (strain Purdue)</name>
    <dbReference type="NCBI Taxonomy" id="1212765"/>
    <lineage>
        <taxon>Bacteria</taxon>
        <taxon>Bacillati</taxon>
        <taxon>Mycoplasmatota</taxon>
        <taxon>Mollicutes</taxon>
        <taxon>Mycoplasmataceae</taxon>
        <taxon>Mycoplasma</taxon>
    </lineage>
</organism>
<dbReference type="STRING" id="1212765.MHLP_03340"/>
<keyword evidence="3" id="KW-1185">Reference proteome</keyword>
<feature type="region of interest" description="Disordered" evidence="1">
    <location>
        <begin position="36"/>
        <end position="57"/>
    </location>
</feature>
<dbReference type="AlphaFoldDB" id="I7BK47"/>
<reference evidence="3" key="2">
    <citation type="submission" date="2012-07" db="EMBL/GenBank/DDBJ databases">
        <title>Complete genome sequence of 'Candidatus Mycoplasma haemolamae'.</title>
        <authorList>
            <person name="Guimaraes A.M.S."/>
            <person name="Toth B."/>
            <person name="Santos A.P."/>
            <person name="Nascimento N.C."/>
            <person name="Sojka J.E."/>
            <person name="Messick J.B."/>
        </authorList>
    </citation>
    <scope>NUCLEOTIDE SEQUENCE [LARGE SCALE GENOMIC DNA]</scope>
    <source>
        <strain evidence="3">Purdue</strain>
    </source>
</reference>
<evidence type="ECO:0000313" key="3">
    <source>
        <dbReference type="Proteomes" id="UP000006502"/>
    </source>
</evidence>
<dbReference type="Proteomes" id="UP000006502">
    <property type="component" value="Chromosome"/>
</dbReference>
<dbReference type="EMBL" id="CP003731">
    <property type="protein sequence ID" value="AFO52248.1"/>
    <property type="molecule type" value="Genomic_DNA"/>
</dbReference>
<dbReference type="PATRIC" id="fig|1212765.3.peg.754"/>
<evidence type="ECO:0000313" key="2">
    <source>
        <dbReference type="EMBL" id="AFO52248.1"/>
    </source>
</evidence>
<gene>
    <name evidence="2" type="ordered locus">MHLP_03340</name>
</gene>
<sequence>MTGFTKSFLLLTGAISLNVGGIATYEILRPTLFQSSSDKGNEPIQKAKSSSIELSEGSDSINEDWDIKRDILPLHEGILPAFEEQELNDLPQKEELRKITKGVLVMYKSAQATLEGQAYVGSILSADEYFSGQYNFRQLDAVIIPTPVSKDELLNHFLGSLNNKVELFKILGDKGSPVVFFWNRHTFKTGIDAFRSELQACCAEYKHLLDAIFAVVPDRKR</sequence>
<accession>I7BK47</accession>
<name>I7BK47_MYCHA</name>
<protein>
    <submittedName>
        <fullName evidence="2">Uncharacterized protein</fullName>
    </submittedName>
</protein>
<evidence type="ECO:0000256" key="1">
    <source>
        <dbReference type="SAM" id="MobiDB-lite"/>
    </source>
</evidence>
<dbReference type="KEGG" id="mhl:MHLP_03340"/>
<proteinExistence type="predicted"/>
<dbReference type="HOGENOM" id="CLU_1249471_0_0_14"/>